<dbReference type="Proteomes" id="UP000728032">
    <property type="component" value="Unassembled WGS sequence"/>
</dbReference>
<dbReference type="SUPFAM" id="SSF52540">
    <property type="entry name" value="P-loop containing nucleoside triphosphate hydrolases"/>
    <property type="match status" value="1"/>
</dbReference>
<dbReference type="EMBL" id="CAJPVJ010000527">
    <property type="protein sequence ID" value="CAG2162758.1"/>
    <property type="molecule type" value="Genomic_DNA"/>
</dbReference>
<sequence>MKETLKSIEEKEFNCIKIVVVGDMRSGKTSLIHRFINDKYPEGNPCRSLGKPPYVSLGNTHIYPDGCVDPIPTSFI</sequence>
<evidence type="ECO:0000313" key="2">
    <source>
        <dbReference type="Proteomes" id="UP000728032"/>
    </source>
</evidence>
<organism evidence="1">
    <name type="scientific">Oppiella nova</name>
    <dbReference type="NCBI Taxonomy" id="334625"/>
    <lineage>
        <taxon>Eukaryota</taxon>
        <taxon>Metazoa</taxon>
        <taxon>Ecdysozoa</taxon>
        <taxon>Arthropoda</taxon>
        <taxon>Chelicerata</taxon>
        <taxon>Arachnida</taxon>
        <taxon>Acari</taxon>
        <taxon>Acariformes</taxon>
        <taxon>Sarcoptiformes</taxon>
        <taxon>Oribatida</taxon>
        <taxon>Brachypylina</taxon>
        <taxon>Oppioidea</taxon>
        <taxon>Oppiidae</taxon>
        <taxon>Oppiella</taxon>
    </lineage>
</organism>
<dbReference type="OrthoDB" id="265044at2759"/>
<gene>
    <name evidence="1" type="ORF">ONB1V03_LOCUS2348</name>
</gene>
<dbReference type="InterPro" id="IPR027417">
    <property type="entry name" value="P-loop_NTPase"/>
</dbReference>
<name>A0A7R9LE62_9ACAR</name>
<accession>A0A7R9LE62</accession>
<dbReference type="EMBL" id="OC915352">
    <property type="protein sequence ID" value="CAD7640034.1"/>
    <property type="molecule type" value="Genomic_DNA"/>
</dbReference>
<dbReference type="Gene3D" id="3.40.50.300">
    <property type="entry name" value="P-loop containing nucleotide triphosphate hydrolases"/>
    <property type="match status" value="1"/>
</dbReference>
<proteinExistence type="predicted"/>
<evidence type="ECO:0000313" key="1">
    <source>
        <dbReference type="EMBL" id="CAD7640034.1"/>
    </source>
</evidence>
<keyword evidence="2" id="KW-1185">Reference proteome</keyword>
<dbReference type="AlphaFoldDB" id="A0A7R9LE62"/>
<protein>
    <submittedName>
        <fullName evidence="1">Uncharacterized protein</fullName>
    </submittedName>
</protein>
<reference evidence="1" key="1">
    <citation type="submission" date="2020-11" db="EMBL/GenBank/DDBJ databases">
        <authorList>
            <person name="Tran Van P."/>
        </authorList>
    </citation>
    <scope>NUCLEOTIDE SEQUENCE</scope>
</reference>
<dbReference type="Pfam" id="PF08477">
    <property type="entry name" value="Roc"/>
    <property type="match status" value="1"/>
</dbReference>